<proteinExistence type="predicted"/>
<dbReference type="AlphaFoldDB" id="A0A8B8Q3V1"/>
<dbReference type="RefSeq" id="XP_030541042.1">
    <property type="nucleotide sequence ID" value="XM_030685182.2"/>
</dbReference>
<evidence type="ECO:0000313" key="2">
    <source>
        <dbReference type="Proteomes" id="UP000827889"/>
    </source>
</evidence>
<feature type="region of interest" description="Disordered" evidence="1">
    <location>
        <begin position="55"/>
        <end position="80"/>
    </location>
</feature>
<dbReference type="KEGG" id="rarg:115748631"/>
<dbReference type="GeneID" id="115748631"/>
<dbReference type="Proteomes" id="UP000827889">
    <property type="component" value="Chromosome 9"/>
</dbReference>
<sequence length="80" mass="8775">MNPRTDKLVRRTTMVATITASYFLLTADYGPEPNALDPIKKAILSAENRVKGFVFGSSEKPRESHLGNLGGSRDSPKEQP</sequence>
<dbReference type="PANTHER" id="PTHR37696">
    <property type="entry name" value="ADENYLOSUCCINATE SYNTHETASE-RELATED"/>
    <property type="match status" value="1"/>
</dbReference>
<dbReference type="OrthoDB" id="1635687at2759"/>
<keyword evidence="2" id="KW-1185">Reference proteome</keyword>
<evidence type="ECO:0000256" key="1">
    <source>
        <dbReference type="SAM" id="MobiDB-lite"/>
    </source>
</evidence>
<name>A0A8B8Q3V1_9MYRT</name>
<accession>A0A8B8Q3V1</accession>
<protein>
    <submittedName>
        <fullName evidence="3">Uncharacterized protein LOC115748631</fullName>
    </submittedName>
</protein>
<dbReference type="PANTHER" id="PTHR37696:SF1">
    <property type="entry name" value="ADENYLOSUCCINATE SYNTHETASE-RELATED"/>
    <property type="match status" value="1"/>
</dbReference>
<evidence type="ECO:0000313" key="3">
    <source>
        <dbReference type="RefSeq" id="XP_030541042.1"/>
    </source>
</evidence>
<reference evidence="3" key="1">
    <citation type="submission" date="2025-08" db="UniProtKB">
        <authorList>
            <consortium name="RefSeq"/>
        </authorList>
    </citation>
    <scope>IDENTIFICATION</scope>
    <source>
        <tissue evidence="3">Leaf</tissue>
    </source>
</reference>
<organism evidence="2 3">
    <name type="scientific">Rhodamnia argentea</name>
    <dbReference type="NCBI Taxonomy" id="178133"/>
    <lineage>
        <taxon>Eukaryota</taxon>
        <taxon>Viridiplantae</taxon>
        <taxon>Streptophyta</taxon>
        <taxon>Embryophyta</taxon>
        <taxon>Tracheophyta</taxon>
        <taxon>Spermatophyta</taxon>
        <taxon>Magnoliopsida</taxon>
        <taxon>eudicotyledons</taxon>
        <taxon>Gunneridae</taxon>
        <taxon>Pentapetalae</taxon>
        <taxon>rosids</taxon>
        <taxon>malvids</taxon>
        <taxon>Myrtales</taxon>
        <taxon>Myrtaceae</taxon>
        <taxon>Myrtoideae</taxon>
        <taxon>Myrteae</taxon>
        <taxon>Australasian group</taxon>
        <taxon>Rhodamnia</taxon>
    </lineage>
</organism>
<gene>
    <name evidence="3" type="primary">LOC115748631</name>
</gene>